<comment type="caution">
    <text evidence="1">The sequence shown here is derived from an EMBL/GenBank/DDBJ whole genome shotgun (WGS) entry which is preliminary data.</text>
</comment>
<proteinExistence type="predicted"/>
<organism evidence="1 2">
    <name type="scientific">Bacteroides pyogenes</name>
    <dbReference type="NCBI Taxonomy" id="310300"/>
    <lineage>
        <taxon>Bacteria</taxon>
        <taxon>Pseudomonadati</taxon>
        <taxon>Bacteroidota</taxon>
        <taxon>Bacteroidia</taxon>
        <taxon>Bacteroidales</taxon>
        <taxon>Bacteroidaceae</taxon>
        <taxon>Bacteroides</taxon>
    </lineage>
</organism>
<name>A0A5D3FQ09_9BACE</name>
<dbReference type="EMBL" id="VKLW01000036">
    <property type="protein sequence ID" value="TYK32200.1"/>
    <property type="molecule type" value="Genomic_DNA"/>
</dbReference>
<sequence length="113" mass="13193">MDDVDYYLMGIYDRGNRVASQVGAIVNANWYKHSQIHYMNGMFENHQYFVYTREGKLSKKKDQVILILLEIENFENFPGSSVLLPPVMFSAFFLKLHKGVSTSCPKVYILNRY</sequence>
<dbReference type="Proteomes" id="UP000324383">
    <property type="component" value="Unassembled WGS sequence"/>
</dbReference>
<keyword evidence="2" id="KW-1185">Reference proteome</keyword>
<protein>
    <submittedName>
        <fullName evidence="1">Uncharacterized protein</fullName>
    </submittedName>
</protein>
<reference evidence="1 2" key="1">
    <citation type="submission" date="2019-07" db="EMBL/GenBank/DDBJ databases">
        <title>Draft Genome Sequences of Bacteroides pyogenes Strains Isolated from the Uterus Holstein Dairy Cows with Metritis.</title>
        <authorList>
            <person name="Cunha F."/>
            <person name="Galvao K.N."/>
            <person name="Jeon S.J."/>
            <person name="Jeong K.C."/>
        </authorList>
    </citation>
    <scope>NUCLEOTIDE SEQUENCE [LARGE SCALE GENOMIC DNA]</scope>
    <source>
        <strain evidence="1 2">KG-31</strain>
    </source>
</reference>
<dbReference type="RefSeq" id="WP_148730857.1">
    <property type="nucleotide sequence ID" value="NZ_JALFMC010000018.1"/>
</dbReference>
<dbReference type="AlphaFoldDB" id="A0A5D3FQ09"/>
<accession>A0A5D3FQ09</accession>
<gene>
    <name evidence="1" type="ORF">FNJ60_13045</name>
</gene>
<evidence type="ECO:0000313" key="2">
    <source>
        <dbReference type="Proteomes" id="UP000324383"/>
    </source>
</evidence>
<evidence type="ECO:0000313" key="1">
    <source>
        <dbReference type="EMBL" id="TYK32200.1"/>
    </source>
</evidence>